<feature type="region of interest" description="Disordered" evidence="1">
    <location>
        <begin position="205"/>
        <end position="228"/>
    </location>
</feature>
<dbReference type="PANTHER" id="PTHR33098">
    <property type="entry name" value="COTTON FIBER (DUF761)"/>
    <property type="match status" value="1"/>
</dbReference>
<evidence type="ECO:0000256" key="1">
    <source>
        <dbReference type="SAM" id="MobiDB-lite"/>
    </source>
</evidence>
<dbReference type="Proteomes" id="UP001054889">
    <property type="component" value="Unassembled WGS sequence"/>
</dbReference>
<feature type="transmembrane region" description="Helical" evidence="2">
    <location>
        <begin position="62"/>
        <end position="84"/>
    </location>
</feature>
<reference evidence="3" key="2">
    <citation type="submission" date="2021-12" db="EMBL/GenBank/DDBJ databases">
        <title>Resequencing data analysis of finger millet.</title>
        <authorList>
            <person name="Hatakeyama M."/>
            <person name="Aluri S."/>
            <person name="Balachadran M.T."/>
            <person name="Sivarajan S.R."/>
            <person name="Poveda L."/>
            <person name="Shimizu-Inatsugi R."/>
            <person name="Schlapbach R."/>
            <person name="Sreeman S.M."/>
            <person name="Shimizu K.K."/>
        </authorList>
    </citation>
    <scope>NUCLEOTIDE SEQUENCE</scope>
</reference>
<dbReference type="InterPro" id="IPR008480">
    <property type="entry name" value="DUF761_pln"/>
</dbReference>
<evidence type="ECO:0000313" key="4">
    <source>
        <dbReference type="Proteomes" id="UP001054889"/>
    </source>
</evidence>
<accession>A0AAV5CZA7</accession>
<sequence>MLNHARLLYHRLFSRMPHLLAVTLASASNIQKDIYVLRADRAEKWSSTVVATMESWWPLSGWLSPGAAMFVFFNVLIGAVVVLSRGQQGGHGRRLCRSASSMVLGRLRSFSSMFSVHPAAEFYDYHHTSPEPEEQQEVGEVAVAPEPPSALAAAEAVPSAKEIETNKPEKKCTTCLDASNVQAEPSPSPASAVGEADTTALVVEEEERKEPMAKEAPAESSGNRRRTRVCRREAEEALAEGKAELNARAERFIHQFKEELKLQRLNSIINYTCALRHRAGAALLPQD</sequence>
<reference evidence="3" key="1">
    <citation type="journal article" date="2018" name="DNA Res.">
        <title>Multiple hybrid de novo genome assembly of finger millet, an orphan allotetraploid crop.</title>
        <authorList>
            <person name="Hatakeyama M."/>
            <person name="Aluri S."/>
            <person name="Balachadran M.T."/>
            <person name="Sivarajan S.R."/>
            <person name="Patrignani A."/>
            <person name="Gruter S."/>
            <person name="Poveda L."/>
            <person name="Shimizu-Inatsugi R."/>
            <person name="Baeten J."/>
            <person name="Francoijs K.J."/>
            <person name="Nataraja K.N."/>
            <person name="Reddy Y.A.N."/>
            <person name="Phadnis S."/>
            <person name="Ravikumar R.L."/>
            <person name="Schlapbach R."/>
            <person name="Sreeman S.M."/>
            <person name="Shimizu K.K."/>
        </authorList>
    </citation>
    <scope>NUCLEOTIDE SEQUENCE</scope>
</reference>
<organism evidence="3 4">
    <name type="scientific">Eleusine coracana subsp. coracana</name>
    <dbReference type="NCBI Taxonomy" id="191504"/>
    <lineage>
        <taxon>Eukaryota</taxon>
        <taxon>Viridiplantae</taxon>
        <taxon>Streptophyta</taxon>
        <taxon>Embryophyta</taxon>
        <taxon>Tracheophyta</taxon>
        <taxon>Spermatophyta</taxon>
        <taxon>Magnoliopsida</taxon>
        <taxon>Liliopsida</taxon>
        <taxon>Poales</taxon>
        <taxon>Poaceae</taxon>
        <taxon>PACMAD clade</taxon>
        <taxon>Chloridoideae</taxon>
        <taxon>Cynodonteae</taxon>
        <taxon>Eleusininae</taxon>
        <taxon>Eleusine</taxon>
    </lineage>
</organism>
<dbReference type="Pfam" id="PF05553">
    <property type="entry name" value="DUF761"/>
    <property type="match status" value="1"/>
</dbReference>
<evidence type="ECO:0000313" key="3">
    <source>
        <dbReference type="EMBL" id="GJN03408.1"/>
    </source>
</evidence>
<keyword evidence="4" id="KW-1185">Reference proteome</keyword>
<dbReference type="AlphaFoldDB" id="A0AAV5CZA7"/>
<protein>
    <recommendedName>
        <fullName evidence="5">DUF4408 domain-containing protein</fullName>
    </recommendedName>
</protein>
<dbReference type="PANTHER" id="PTHR33098:SF100">
    <property type="entry name" value="DUF4408 DOMAIN-CONTAINING PROTEIN"/>
    <property type="match status" value="1"/>
</dbReference>
<dbReference type="EMBL" id="BQKI01000010">
    <property type="protein sequence ID" value="GJN03408.1"/>
    <property type="molecule type" value="Genomic_DNA"/>
</dbReference>
<evidence type="ECO:0000256" key="2">
    <source>
        <dbReference type="SAM" id="Phobius"/>
    </source>
</evidence>
<keyword evidence="2" id="KW-0812">Transmembrane</keyword>
<gene>
    <name evidence="3" type="primary">ga20849</name>
    <name evidence="3" type="ORF">PR202_ga20849</name>
</gene>
<keyword evidence="2" id="KW-0472">Membrane</keyword>
<keyword evidence="2" id="KW-1133">Transmembrane helix</keyword>
<feature type="compositionally biased region" description="Basic and acidic residues" evidence="1">
    <location>
        <begin position="206"/>
        <end position="217"/>
    </location>
</feature>
<proteinExistence type="predicted"/>
<name>A0AAV5CZA7_ELECO</name>
<comment type="caution">
    <text evidence="3">The sequence shown here is derived from an EMBL/GenBank/DDBJ whole genome shotgun (WGS) entry which is preliminary data.</text>
</comment>
<evidence type="ECO:0008006" key="5">
    <source>
        <dbReference type="Google" id="ProtNLM"/>
    </source>
</evidence>